<evidence type="ECO:0000256" key="2">
    <source>
        <dbReference type="ARBA" id="ARBA00012438"/>
    </source>
</evidence>
<evidence type="ECO:0000313" key="18">
    <source>
        <dbReference type="EMBL" id="RHH32151.1"/>
    </source>
</evidence>
<dbReference type="Gene3D" id="2.130.10.10">
    <property type="entry name" value="YVTN repeat-like/Quinoprotein amine dehydrogenase"/>
    <property type="match status" value="3"/>
</dbReference>
<keyword evidence="13" id="KW-0472">Membrane</keyword>
<evidence type="ECO:0000259" key="17">
    <source>
        <dbReference type="PROSITE" id="PS50110"/>
    </source>
</evidence>
<evidence type="ECO:0000259" key="16">
    <source>
        <dbReference type="PROSITE" id="PS50109"/>
    </source>
</evidence>
<accession>A0A414WDW0</accession>
<keyword evidence="10" id="KW-0238">DNA-binding</keyword>
<dbReference type="InterPro" id="IPR036097">
    <property type="entry name" value="HisK_dim/P_sf"/>
</dbReference>
<dbReference type="PANTHER" id="PTHR43547:SF2">
    <property type="entry name" value="HYBRID SIGNAL TRANSDUCTION HISTIDINE KINASE C"/>
    <property type="match status" value="1"/>
</dbReference>
<dbReference type="InterPro" id="IPR018060">
    <property type="entry name" value="HTH_AraC"/>
</dbReference>
<feature type="chain" id="PRO_5019218132" description="histidine kinase" evidence="14">
    <location>
        <begin position="28"/>
        <end position="1333"/>
    </location>
</feature>
<dbReference type="SUPFAM" id="SSF52172">
    <property type="entry name" value="CheY-like"/>
    <property type="match status" value="1"/>
</dbReference>
<evidence type="ECO:0000256" key="14">
    <source>
        <dbReference type="SAM" id="SignalP"/>
    </source>
</evidence>
<dbReference type="Pfam" id="PF02518">
    <property type="entry name" value="HATPase_c"/>
    <property type="match status" value="1"/>
</dbReference>
<dbReference type="PROSITE" id="PS50109">
    <property type="entry name" value="HIS_KIN"/>
    <property type="match status" value="1"/>
</dbReference>
<dbReference type="PRINTS" id="PR00344">
    <property type="entry name" value="BCTRLSENSOR"/>
</dbReference>
<evidence type="ECO:0000256" key="4">
    <source>
        <dbReference type="ARBA" id="ARBA00022679"/>
    </source>
</evidence>
<dbReference type="Gene3D" id="3.40.50.2300">
    <property type="match status" value="1"/>
</dbReference>
<dbReference type="Gene3D" id="2.60.40.10">
    <property type="entry name" value="Immunoglobulins"/>
    <property type="match status" value="1"/>
</dbReference>
<dbReference type="SMART" id="SM00388">
    <property type="entry name" value="HisKA"/>
    <property type="match status" value="1"/>
</dbReference>
<dbReference type="CDD" id="cd00082">
    <property type="entry name" value="HisKA"/>
    <property type="match status" value="1"/>
</dbReference>
<keyword evidence="11" id="KW-0804">Transcription</keyword>
<dbReference type="SUPFAM" id="SSF46689">
    <property type="entry name" value="Homeodomain-like"/>
    <property type="match status" value="1"/>
</dbReference>
<dbReference type="InterPro" id="IPR003661">
    <property type="entry name" value="HisK_dim/P_dom"/>
</dbReference>
<dbReference type="Gene3D" id="3.30.565.10">
    <property type="entry name" value="Histidine kinase-like ATPase, C-terminal domain"/>
    <property type="match status" value="1"/>
</dbReference>
<dbReference type="SUPFAM" id="SSF47384">
    <property type="entry name" value="Homodimeric domain of signal transducing histidine kinase"/>
    <property type="match status" value="1"/>
</dbReference>
<keyword evidence="6 18" id="KW-0418">Kinase</keyword>
<sequence length="1333" mass="153881">MTTHTPYMLKCYTYILLFFLCSLSTRAQENFVFSPIDCNEGLSENHINCITQLRDGRMVIVADGLVNIYNGTSFSYLHHNEEYAYHLSEYTGYTRAYVGNEGKLWIKDYQKLILFDIQKEAFITELDNVLHQQGIHEPLKNIFMDTEGDYWFLTASDKLIRQHQTVNSVFIDKVSLLSKTDDLLYDLAVVNDRLYLFYKSGTMICFDIETAKELYRESPFGTEENRLYTHTIHVVPNKQYLYQIRNGHSGKGIVHRFNTKSRKWNKILETENILNTLSVDNKGNCWISTQNGFWFIDEFLMETKHIPGLRLVDGRILKTVINTQFNDADGGLWVGTDNRGILYYHPDRFRFKTFSHTHFKIPDSMELKVCSFAEKDNDTWIGTNQGLYTYNHTHSNQPIVPELSRYPGIPEKAQCSWIWKDASLRIWICTSNGYGLYCIKGNKIRNYTFPFRSINYLYESFNGNLYLCCDQGFGLFDPDSGEYQRIDSIDQPDLGNVYQLIEYGQEQLMGVSDQGIFSYNSLNNQFQLAGQSENKHPMFRHSNHTCHCLYIDSRGFIWFGTQDGVNVWNTDEQKLYSFYTEDGLVNNSIFSIHEDYQQRIWLSTANGISRIDLINEGNGYKYYFTSYNQYDGVIEYEYLPRSAILTPDSKFLCGGLGGFNAIDLKRIDSNQQQLPSPIFLGFSLFGTEVKQGEEYDKHILLKQSITATKEIVLNYRQNFFGLEFSALNYVNPTQTYYRYQLEGLDTSWQEITANDGMGRANYTNLSPGTYTFKVHAANNSRKWNQQCAQITIIITPPFWKTPIAYIIYLLLFTSIVYLVASWWFKYNKKRMQRMQKEELDQMKFRFFTNISHELRTPLTLILTPLDSVIKKIEDNKIKAQLESIHQNANNLLKLVNQLLDFRKLEMNGEKINLSLCNIHEFTKAISLSFEEVIAHKEISFDWSVEAEKTQLYVDTDKLYKIINNLLSNAYKFTPQGGHIGLHIKLTQRENVPLICFEISDTGCGIPTQELPHIFTRFYQVNNKSGINTGSGIGLHMVQEYVKLHNGTIDVKSEPGKGSVFTVCLPTNLHPASKESKDIQKQEKPHELKILIVEDNEEFLNFLADELSKHYLTLTATNGEKALTQIAQHSPDLIVSDLMMPEMNGIELCQRIKNDIQTSHIPFILLTARSSEDVQIEAYESGADICMAKPFNMDILQLHIQHLIEQQENRKALFKKTLIISPKIVATTPIDEVLLKKALECIEKNMSNPSYSVEQFSREMCMDRTGLYRKLMAISGQPPTAFIRSIRLKRSAQLLEQGLSVSEVADLVGFGTISYFSKCFQEEYGVKPSQYLSK</sequence>
<evidence type="ECO:0000256" key="7">
    <source>
        <dbReference type="ARBA" id="ARBA00022840"/>
    </source>
</evidence>
<dbReference type="InterPro" id="IPR009057">
    <property type="entry name" value="Homeodomain-like_sf"/>
</dbReference>
<dbReference type="Proteomes" id="UP000283766">
    <property type="component" value="Unassembled WGS sequence"/>
</dbReference>
<evidence type="ECO:0000256" key="10">
    <source>
        <dbReference type="ARBA" id="ARBA00023125"/>
    </source>
</evidence>
<feature type="domain" description="Response regulatory" evidence="17">
    <location>
        <begin position="1088"/>
        <end position="1203"/>
    </location>
</feature>
<dbReference type="CDD" id="cd17574">
    <property type="entry name" value="REC_OmpR"/>
    <property type="match status" value="1"/>
</dbReference>
<comment type="caution">
    <text evidence="18">The sequence shown here is derived from an EMBL/GenBank/DDBJ whole genome shotgun (WGS) entry which is preliminary data.</text>
</comment>
<dbReference type="Gene3D" id="1.10.287.130">
    <property type="match status" value="1"/>
</dbReference>
<dbReference type="FunFam" id="3.30.565.10:FF:000037">
    <property type="entry name" value="Hybrid sensor histidine kinase/response regulator"/>
    <property type="match status" value="1"/>
</dbReference>
<dbReference type="Pfam" id="PF00512">
    <property type="entry name" value="HisKA"/>
    <property type="match status" value="1"/>
</dbReference>
<dbReference type="InterPro" id="IPR003594">
    <property type="entry name" value="HATPase_dom"/>
</dbReference>
<evidence type="ECO:0000256" key="9">
    <source>
        <dbReference type="ARBA" id="ARBA00023015"/>
    </source>
</evidence>
<evidence type="ECO:0000259" key="15">
    <source>
        <dbReference type="PROSITE" id="PS01124"/>
    </source>
</evidence>
<proteinExistence type="predicted"/>
<dbReference type="SMART" id="SM00342">
    <property type="entry name" value="HTH_ARAC"/>
    <property type="match status" value="1"/>
</dbReference>
<dbReference type="InterPro" id="IPR018062">
    <property type="entry name" value="HTH_AraC-typ_CS"/>
</dbReference>
<feature type="signal peptide" evidence="14">
    <location>
        <begin position="1"/>
        <end position="27"/>
    </location>
</feature>
<evidence type="ECO:0000256" key="6">
    <source>
        <dbReference type="ARBA" id="ARBA00022777"/>
    </source>
</evidence>
<feature type="domain" description="HTH araC/xylS-type" evidence="15">
    <location>
        <begin position="1235"/>
        <end position="1333"/>
    </location>
</feature>
<keyword evidence="13" id="KW-1133">Transmembrane helix</keyword>
<feature type="domain" description="Histidine kinase" evidence="16">
    <location>
        <begin position="849"/>
        <end position="1068"/>
    </location>
</feature>
<comment type="catalytic activity">
    <reaction evidence="1">
        <text>ATP + protein L-histidine = ADP + protein N-phospho-L-histidine.</text>
        <dbReference type="EC" id="2.7.13.3"/>
    </reaction>
</comment>
<dbReference type="FunFam" id="2.60.40.10:FF:000791">
    <property type="entry name" value="Two-component system sensor histidine kinase/response regulator"/>
    <property type="match status" value="1"/>
</dbReference>
<dbReference type="RefSeq" id="WP_118274403.1">
    <property type="nucleotide sequence ID" value="NZ_CP083677.1"/>
</dbReference>
<dbReference type="PROSITE" id="PS01124">
    <property type="entry name" value="HTH_ARAC_FAMILY_2"/>
    <property type="match status" value="1"/>
</dbReference>
<evidence type="ECO:0000256" key="13">
    <source>
        <dbReference type="SAM" id="Phobius"/>
    </source>
</evidence>
<dbReference type="EMBL" id="QRJL01000004">
    <property type="protein sequence ID" value="RHH32151.1"/>
    <property type="molecule type" value="Genomic_DNA"/>
</dbReference>
<dbReference type="InterPro" id="IPR015943">
    <property type="entry name" value="WD40/YVTN_repeat-like_dom_sf"/>
</dbReference>
<keyword evidence="3 12" id="KW-0597">Phosphoprotein</keyword>
<evidence type="ECO:0000256" key="11">
    <source>
        <dbReference type="ARBA" id="ARBA00023163"/>
    </source>
</evidence>
<gene>
    <name evidence="18" type="ORF">DW216_09195</name>
</gene>
<dbReference type="SMART" id="SM00387">
    <property type="entry name" value="HATPase_c"/>
    <property type="match status" value="1"/>
</dbReference>
<feature type="modified residue" description="4-aspartylphosphate" evidence="12">
    <location>
        <position position="1136"/>
    </location>
</feature>
<dbReference type="GO" id="GO:0005524">
    <property type="term" value="F:ATP binding"/>
    <property type="evidence" value="ECO:0007669"/>
    <property type="project" value="UniProtKB-KW"/>
</dbReference>
<dbReference type="Gene3D" id="1.10.10.60">
    <property type="entry name" value="Homeodomain-like"/>
    <property type="match status" value="1"/>
</dbReference>
<dbReference type="Pfam" id="PF12833">
    <property type="entry name" value="HTH_18"/>
    <property type="match status" value="1"/>
</dbReference>
<evidence type="ECO:0000256" key="8">
    <source>
        <dbReference type="ARBA" id="ARBA00023012"/>
    </source>
</evidence>
<keyword evidence="5" id="KW-0547">Nucleotide-binding</keyword>
<feature type="transmembrane region" description="Helical" evidence="13">
    <location>
        <begin position="803"/>
        <end position="824"/>
    </location>
</feature>
<dbReference type="SUPFAM" id="SSF55874">
    <property type="entry name" value="ATPase domain of HSP90 chaperone/DNA topoisomerase II/histidine kinase"/>
    <property type="match status" value="1"/>
</dbReference>
<dbReference type="SUPFAM" id="SSF50998">
    <property type="entry name" value="Quinoprotein alcohol dehydrogenase-like"/>
    <property type="match status" value="1"/>
</dbReference>
<dbReference type="InterPro" id="IPR004358">
    <property type="entry name" value="Sig_transdc_His_kin-like_C"/>
</dbReference>
<evidence type="ECO:0000256" key="5">
    <source>
        <dbReference type="ARBA" id="ARBA00022741"/>
    </source>
</evidence>
<dbReference type="GO" id="GO:0043565">
    <property type="term" value="F:sequence-specific DNA binding"/>
    <property type="evidence" value="ECO:0007669"/>
    <property type="project" value="InterPro"/>
</dbReference>
<dbReference type="PROSITE" id="PS50110">
    <property type="entry name" value="RESPONSE_REGULATORY"/>
    <property type="match status" value="1"/>
</dbReference>
<keyword evidence="13" id="KW-0812">Transmembrane</keyword>
<dbReference type="InterPro" id="IPR011006">
    <property type="entry name" value="CheY-like_superfamily"/>
</dbReference>
<reference evidence="18 19" key="1">
    <citation type="submission" date="2018-08" db="EMBL/GenBank/DDBJ databases">
        <title>A genome reference for cultivated species of the human gut microbiota.</title>
        <authorList>
            <person name="Zou Y."/>
            <person name="Xue W."/>
            <person name="Luo G."/>
        </authorList>
    </citation>
    <scope>NUCLEOTIDE SEQUENCE [LARGE SCALE GENOMIC DNA]</scope>
    <source>
        <strain evidence="18 19">AM18-14LB</strain>
    </source>
</reference>
<evidence type="ECO:0000313" key="19">
    <source>
        <dbReference type="Proteomes" id="UP000283766"/>
    </source>
</evidence>
<keyword evidence="7" id="KW-0067">ATP-binding</keyword>
<dbReference type="PANTHER" id="PTHR43547">
    <property type="entry name" value="TWO-COMPONENT HISTIDINE KINASE"/>
    <property type="match status" value="1"/>
</dbReference>
<organism evidence="18 19">
    <name type="scientific">Bacteroides uniformis</name>
    <dbReference type="NCBI Taxonomy" id="820"/>
    <lineage>
        <taxon>Bacteria</taxon>
        <taxon>Pseudomonadati</taxon>
        <taxon>Bacteroidota</taxon>
        <taxon>Bacteroidia</taxon>
        <taxon>Bacteroidales</taxon>
        <taxon>Bacteroidaceae</taxon>
        <taxon>Bacteroides</taxon>
    </lineage>
</organism>
<dbReference type="InterPro" id="IPR036890">
    <property type="entry name" value="HATPase_C_sf"/>
</dbReference>
<evidence type="ECO:0000256" key="3">
    <source>
        <dbReference type="ARBA" id="ARBA00022553"/>
    </source>
</evidence>
<dbReference type="Pfam" id="PF00072">
    <property type="entry name" value="Response_reg"/>
    <property type="match status" value="1"/>
</dbReference>
<evidence type="ECO:0000256" key="1">
    <source>
        <dbReference type="ARBA" id="ARBA00000085"/>
    </source>
</evidence>
<name>A0A414WDW0_BACUN</name>
<keyword evidence="14" id="KW-0732">Signal</keyword>
<evidence type="ECO:0000256" key="12">
    <source>
        <dbReference type="PROSITE-ProRule" id="PRU00169"/>
    </source>
</evidence>
<dbReference type="InterPro" id="IPR011047">
    <property type="entry name" value="Quinoprotein_ADH-like_sf"/>
</dbReference>
<protein>
    <recommendedName>
        <fullName evidence="2">histidine kinase</fullName>
        <ecNumber evidence="2">2.7.13.3</ecNumber>
    </recommendedName>
</protein>
<dbReference type="InterPro" id="IPR011123">
    <property type="entry name" value="Y_Y_Y"/>
</dbReference>
<dbReference type="InterPro" id="IPR011110">
    <property type="entry name" value="Reg_prop"/>
</dbReference>
<keyword evidence="9" id="KW-0805">Transcription regulation</keyword>
<keyword evidence="8" id="KW-0902">Two-component regulatory system</keyword>
<dbReference type="PROSITE" id="PS00041">
    <property type="entry name" value="HTH_ARAC_FAMILY_1"/>
    <property type="match status" value="1"/>
</dbReference>
<dbReference type="GO" id="GO:0000155">
    <property type="term" value="F:phosphorelay sensor kinase activity"/>
    <property type="evidence" value="ECO:0007669"/>
    <property type="project" value="InterPro"/>
</dbReference>
<dbReference type="Pfam" id="PF07494">
    <property type="entry name" value="Reg_prop"/>
    <property type="match status" value="1"/>
</dbReference>
<dbReference type="EC" id="2.7.13.3" evidence="2"/>
<dbReference type="Pfam" id="PF07495">
    <property type="entry name" value="Y_Y_Y"/>
    <property type="match status" value="1"/>
</dbReference>
<dbReference type="GO" id="GO:0003700">
    <property type="term" value="F:DNA-binding transcription factor activity"/>
    <property type="evidence" value="ECO:0007669"/>
    <property type="project" value="InterPro"/>
</dbReference>
<dbReference type="SMART" id="SM00448">
    <property type="entry name" value="REC"/>
    <property type="match status" value="1"/>
</dbReference>
<keyword evidence="4" id="KW-0808">Transferase</keyword>
<dbReference type="InterPro" id="IPR005467">
    <property type="entry name" value="His_kinase_dom"/>
</dbReference>
<dbReference type="FunFam" id="1.10.287.130:FF:000045">
    <property type="entry name" value="Two-component system sensor histidine kinase/response regulator"/>
    <property type="match status" value="1"/>
</dbReference>
<dbReference type="InterPro" id="IPR001789">
    <property type="entry name" value="Sig_transdc_resp-reg_receiver"/>
</dbReference>
<dbReference type="InterPro" id="IPR013783">
    <property type="entry name" value="Ig-like_fold"/>
</dbReference>